<evidence type="ECO:0000259" key="11">
    <source>
        <dbReference type="PROSITE" id="PS50866"/>
    </source>
</evidence>
<dbReference type="SMR" id="A0A6C1DR82"/>
<proteinExistence type="inferred from homology"/>
<evidence type="ECO:0000256" key="1">
    <source>
        <dbReference type="ARBA" id="ARBA00004479"/>
    </source>
</evidence>
<dbReference type="Pfam" id="PF01105">
    <property type="entry name" value="EMP24_GP25L"/>
    <property type="match status" value="1"/>
</dbReference>
<organism evidence="12 13">
    <name type="scientific">Saccharomyces pastorianus</name>
    <name type="common">Lager yeast</name>
    <name type="synonym">Saccharomyces cerevisiae x Saccharomyces eubayanus</name>
    <dbReference type="NCBI Taxonomy" id="27292"/>
    <lineage>
        <taxon>Eukaryota</taxon>
        <taxon>Fungi</taxon>
        <taxon>Dikarya</taxon>
        <taxon>Ascomycota</taxon>
        <taxon>Saccharomycotina</taxon>
        <taxon>Saccharomycetes</taxon>
        <taxon>Saccharomycetales</taxon>
        <taxon>Saccharomycetaceae</taxon>
        <taxon>Saccharomyces</taxon>
    </lineage>
</organism>
<dbReference type="PROSITE" id="PS50866">
    <property type="entry name" value="GOLD"/>
    <property type="match status" value="1"/>
</dbReference>
<feature type="transmembrane region" description="Helical" evidence="9">
    <location>
        <begin position="184"/>
        <end position="203"/>
    </location>
</feature>
<evidence type="ECO:0000256" key="4">
    <source>
        <dbReference type="ARBA" id="ARBA00022729"/>
    </source>
</evidence>
<keyword evidence="5" id="KW-0813">Transport</keyword>
<keyword evidence="7 9" id="KW-0472">Membrane</keyword>
<dbReference type="AlphaFoldDB" id="A0A6C1DR82"/>
<name>A0A6C1DR82_SACPS</name>
<protein>
    <submittedName>
        <fullName evidence="12">Protein erp6</fullName>
    </submittedName>
</protein>
<dbReference type="Proteomes" id="UP000501346">
    <property type="component" value="Chromosome ScVII"/>
</dbReference>
<dbReference type="EMBL" id="CP048988">
    <property type="protein sequence ID" value="QID79542.1"/>
    <property type="molecule type" value="Genomic_DNA"/>
</dbReference>
<comment type="similarity">
    <text evidence="2 8">Belongs to the EMP24/GP25L family.</text>
</comment>
<dbReference type="PANTHER" id="PTHR22811">
    <property type="entry name" value="TRANSMEMBRANE EMP24 DOMAIN-CONTAINING PROTEIN"/>
    <property type="match status" value="1"/>
</dbReference>
<feature type="domain" description="GOLD" evidence="11">
    <location>
        <begin position="29"/>
        <end position="130"/>
    </location>
</feature>
<keyword evidence="13" id="KW-1185">Reference proteome</keyword>
<comment type="subcellular location">
    <subcellularLocation>
        <location evidence="1 8">Membrane</location>
        <topology evidence="1 8">Single-pass type I membrane protein</topology>
    </subcellularLocation>
</comment>
<evidence type="ECO:0000256" key="3">
    <source>
        <dbReference type="ARBA" id="ARBA00022692"/>
    </source>
</evidence>
<accession>A0A6C1DR82</accession>
<evidence type="ECO:0000256" key="7">
    <source>
        <dbReference type="ARBA" id="ARBA00023136"/>
    </source>
</evidence>
<reference evidence="12 13" key="1">
    <citation type="journal article" date="2019" name="BMC Genomics">
        <title>Chromosome level assembly and comparative genome analysis confirm lager-brewing yeasts originated from a single hybridization.</title>
        <authorList>
            <person name="Salazar A.N."/>
            <person name="Gorter de Vries A.R."/>
            <person name="van den Broek M."/>
            <person name="Brouwers N."/>
            <person name="de la Torre Cortes P."/>
            <person name="Kuijpers N.G.A."/>
            <person name="Daran J.G."/>
            <person name="Abeel T."/>
        </authorList>
    </citation>
    <scope>NUCLEOTIDE SEQUENCE [LARGE SCALE GENOMIC DNA]</scope>
    <source>
        <strain evidence="12 13">CBS 1483</strain>
    </source>
</reference>
<keyword evidence="5" id="KW-0931">ER-Golgi transport</keyword>
<sequence length="216" mass="25275">MLSHYIFLAFVLLPFRVSAFYFYGYGGDRKCFLKELSKDTLLKGSYNLEVYDDKLADYALPSYNDYGIVIDVEEVFDNNHRVVHQQGSPSGDFSFLALESGEYKICLQSRVNNWVGKTKTKLEIEFEVGFEAMLDMQRKETLESLHGKVSILNSKIVDIRREQQLMREREESFRDISESVNSRAMWWTVTQVTLLIIICVWQMKSLRSFFVKQKVL</sequence>
<dbReference type="GO" id="GO:0006888">
    <property type="term" value="P:endoplasmic reticulum to Golgi vesicle-mediated transport"/>
    <property type="evidence" value="ECO:0007669"/>
    <property type="project" value="UniProtKB-ARBA"/>
</dbReference>
<evidence type="ECO:0000256" key="10">
    <source>
        <dbReference type="SAM" id="SignalP"/>
    </source>
</evidence>
<keyword evidence="4 10" id="KW-0732">Signal</keyword>
<gene>
    <name evidence="12" type="primary">ERP6_1</name>
    <name evidence="12" type="ORF">GRS66_001814</name>
</gene>
<keyword evidence="3 8" id="KW-0812">Transmembrane</keyword>
<dbReference type="InterPro" id="IPR015720">
    <property type="entry name" value="Emp24-like"/>
</dbReference>
<evidence type="ECO:0000256" key="8">
    <source>
        <dbReference type="RuleBase" id="RU003827"/>
    </source>
</evidence>
<feature type="signal peptide" evidence="10">
    <location>
        <begin position="1"/>
        <end position="19"/>
    </location>
</feature>
<dbReference type="InterPro" id="IPR009038">
    <property type="entry name" value="GOLD_dom"/>
</dbReference>
<dbReference type="GO" id="GO:0005737">
    <property type="term" value="C:cytoplasm"/>
    <property type="evidence" value="ECO:0007669"/>
    <property type="project" value="GOC"/>
</dbReference>
<evidence type="ECO:0000313" key="12">
    <source>
        <dbReference type="EMBL" id="QID79542.1"/>
    </source>
</evidence>
<evidence type="ECO:0000313" key="13">
    <source>
        <dbReference type="Proteomes" id="UP000501346"/>
    </source>
</evidence>
<dbReference type="SMART" id="SM01190">
    <property type="entry name" value="EMP24_GP25L"/>
    <property type="match status" value="1"/>
</dbReference>
<evidence type="ECO:0000256" key="6">
    <source>
        <dbReference type="ARBA" id="ARBA00022989"/>
    </source>
</evidence>
<keyword evidence="6 9" id="KW-1133">Transmembrane helix</keyword>
<dbReference type="GO" id="GO:0016020">
    <property type="term" value="C:membrane"/>
    <property type="evidence" value="ECO:0007669"/>
    <property type="project" value="UniProtKB-SubCell"/>
</dbReference>
<evidence type="ECO:0000256" key="9">
    <source>
        <dbReference type="SAM" id="Phobius"/>
    </source>
</evidence>
<evidence type="ECO:0000256" key="5">
    <source>
        <dbReference type="ARBA" id="ARBA00022892"/>
    </source>
</evidence>
<feature type="chain" id="PRO_5025605803" evidence="10">
    <location>
        <begin position="20"/>
        <end position="216"/>
    </location>
</feature>
<evidence type="ECO:0000256" key="2">
    <source>
        <dbReference type="ARBA" id="ARBA00007104"/>
    </source>
</evidence>
<dbReference type="OrthoDB" id="3427at2759"/>